<dbReference type="GO" id="GO:0005092">
    <property type="term" value="F:GDP-dissociation inhibitor activity"/>
    <property type="evidence" value="ECO:0007669"/>
    <property type="project" value="InterPro"/>
</dbReference>
<dbReference type="PANTHER" id="PTHR11787:SF4">
    <property type="entry name" value="CHM, RAB ESCORT PROTEIN 1"/>
    <property type="match status" value="1"/>
</dbReference>
<evidence type="ECO:0008006" key="5">
    <source>
        <dbReference type="Google" id="ProtNLM"/>
    </source>
</evidence>
<dbReference type="Gene3D" id="1.10.405.10">
    <property type="entry name" value="Guanine Nucleotide Dissociation Inhibitor, domain 1"/>
    <property type="match status" value="1"/>
</dbReference>
<dbReference type="EMBL" id="QZAN01000006">
    <property type="protein sequence ID" value="THW66695.1"/>
    <property type="molecule type" value="Genomic_DNA"/>
</dbReference>
<feature type="region of interest" description="Disordered" evidence="2">
    <location>
        <begin position="1"/>
        <end position="29"/>
    </location>
</feature>
<sequence>RARLREEERAERSCAKDSKVDQDSLSQRAESCEIRRAPLVSPTTKPNLIMDSLEGSSFDVLISGTGIQQSLLALALSRSGKKILHVDKDDTYGGPEAALSLQEAEQWVEKLTSATQSRFSNASIAKSEGDKKLSPSRAYNLSLAPTLVYTRSGLLPILVSSNTHQQLEFMAVGGWFVYEKQEDGTRLARVPNGREDIFADPSLTLKMKGQLMKFLRFVVAFEEKPETWEPHRNTPFADFLSEQFGLPAVDTLMALCLSLEVPEKTTTEFALPRIARHLRSIGVFGPGFGAVIPKWGGLSEVVQVACRACAVGGGIYVLGQGISTIEPAQSEEDDVEEIPREPEKPDVSQDIHNLITEGEGFVDTNPDSLDELESGIKEQSLDDLLAAAGYSIAGVEEGKPAPAAAEPVEKQTTFAVPSEKKSLYTVQLSNGEKVSAQYIIGCSDDLPGSLPATTIGTKVSGAQPEAASRSVTIISSPMQHLFVTVAEGGVAPAGAVVVFPTGCLSSPDHPPVHIMVHSSDTGECPQGQCIAYASTALTGQQGQDILAEAVKSLLAAHDGEAQALWSLSYEQHAEAPAPSSETSQSNILKFQDPPLDFVFDDAIIENVQAAWQKILPEADDFMVFRERGDDAEEEAEEEDEE</sequence>
<dbReference type="Pfam" id="PF00996">
    <property type="entry name" value="GDI"/>
    <property type="match status" value="1"/>
</dbReference>
<dbReference type="SUPFAM" id="SSF51905">
    <property type="entry name" value="FAD/NAD(P)-binding domain"/>
    <property type="match status" value="1"/>
</dbReference>
<dbReference type="Proteomes" id="UP000310421">
    <property type="component" value="Unassembled WGS sequence"/>
</dbReference>
<dbReference type="Gene3D" id="3.30.519.10">
    <property type="entry name" value="Guanine Nucleotide Dissociation Inhibitor, domain 2"/>
    <property type="match status" value="1"/>
</dbReference>
<dbReference type="GO" id="GO:0007264">
    <property type="term" value="P:small GTPase-mediated signal transduction"/>
    <property type="evidence" value="ECO:0007669"/>
    <property type="project" value="InterPro"/>
</dbReference>
<dbReference type="PIRSF" id="PIRSF037514">
    <property type="entry name" value="Rab_ger_ger_transf_A_fun"/>
    <property type="match status" value="1"/>
</dbReference>
<gene>
    <name evidence="3" type="ORF">D6D20_01237</name>
</gene>
<reference evidence="3 4" key="1">
    <citation type="submission" date="2018-10" db="EMBL/GenBank/DDBJ databases">
        <title>Fifty Aureobasidium pullulans genomes reveal a recombining polyextremotolerant generalist.</title>
        <authorList>
            <person name="Gostincar C."/>
            <person name="Turk M."/>
            <person name="Zajc J."/>
            <person name="Gunde-Cimerman N."/>
        </authorList>
    </citation>
    <scope>NUCLEOTIDE SEQUENCE [LARGE SCALE GENOMIC DNA]</scope>
    <source>
        <strain evidence="3 4">EXF-10751</strain>
    </source>
</reference>
<dbReference type="PANTHER" id="PTHR11787">
    <property type="entry name" value="RAB GDP-DISSOCIATION INHIBITOR"/>
    <property type="match status" value="1"/>
</dbReference>
<name>A0A4S8ZL05_AURPU</name>
<dbReference type="PRINTS" id="PR00891">
    <property type="entry name" value="RABGDIREP"/>
</dbReference>
<proteinExistence type="inferred from homology"/>
<dbReference type="AlphaFoldDB" id="A0A4S8ZL05"/>
<accession>A0A4S8ZL05</accession>
<dbReference type="GO" id="GO:0005829">
    <property type="term" value="C:cytosol"/>
    <property type="evidence" value="ECO:0007669"/>
    <property type="project" value="TreeGrafter"/>
</dbReference>
<dbReference type="Gene3D" id="3.50.50.60">
    <property type="entry name" value="FAD/NAD(P)-binding domain"/>
    <property type="match status" value="1"/>
</dbReference>
<dbReference type="GO" id="GO:0016192">
    <property type="term" value="P:vesicle-mediated transport"/>
    <property type="evidence" value="ECO:0007669"/>
    <property type="project" value="TreeGrafter"/>
</dbReference>
<evidence type="ECO:0000256" key="2">
    <source>
        <dbReference type="SAM" id="MobiDB-lite"/>
    </source>
</evidence>
<evidence type="ECO:0000313" key="3">
    <source>
        <dbReference type="EMBL" id="THW66695.1"/>
    </source>
</evidence>
<dbReference type="InterPro" id="IPR018203">
    <property type="entry name" value="GDP_dissociation_inhibitor"/>
</dbReference>
<dbReference type="InterPro" id="IPR017230">
    <property type="entry name" value="Mrs6"/>
</dbReference>
<dbReference type="GO" id="GO:0005968">
    <property type="term" value="C:Rab-protein geranylgeranyltransferase complex"/>
    <property type="evidence" value="ECO:0007669"/>
    <property type="project" value="TreeGrafter"/>
</dbReference>
<feature type="non-terminal residue" evidence="3">
    <location>
        <position position="1"/>
    </location>
</feature>
<protein>
    <recommendedName>
        <fullName evidence="5">Rab proteins geranylgeranyltransferase</fullName>
    </recommendedName>
</protein>
<comment type="caution">
    <text evidence="3">The sequence shown here is derived from an EMBL/GenBank/DDBJ whole genome shotgun (WGS) entry which is preliminary data.</text>
</comment>
<dbReference type="InterPro" id="IPR036188">
    <property type="entry name" value="FAD/NAD-bd_sf"/>
</dbReference>
<evidence type="ECO:0000256" key="1">
    <source>
        <dbReference type="ARBA" id="ARBA00005593"/>
    </source>
</evidence>
<comment type="similarity">
    <text evidence="1">Belongs to the Rab GDI family.</text>
</comment>
<dbReference type="GO" id="GO:0005634">
    <property type="term" value="C:nucleus"/>
    <property type="evidence" value="ECO:0007669"/>
    <property type="project" value="TreeGrafter"/>
</dbReference>
<organism evidence="3 4">
    <name type="scientific">Aureobasidium pullulans</name>
    <name type="common">Black yeast</name>
    <name type="synonym">Pullularia pullulans</name>
    <dbReference type="NCBI Taxonomy" id="5580"/>
    <lineage>
        <taxon>Eukaryota</taxon>
        <taxon>Fungi</taxon>
        <taxon>Dikarya</taxon>
        <taxon>Ascomycota</taxon>
        <taxon>Pezizomycotina</taxon>
        <taxon>Dothideomycetes</taxon>
        <taxon>Dothideomycetidae</taxon>
        <taxon>Dothideales</taxon>
        <taxon>Saccotheciaceae</taxon>
        <taxon>Aureobasidium</taxon>
    </lineage>
</organism>
<evidence type="ECO:0000313" key="4">
    <source>
        <dbReference type="Proteomes" id="UP000310421"/>
    </source>
</evidence>
<feature type="compositionally biased region" description="Basic and acidic residues" evidence="2">
    <location>
        <begin position="1"/>
        <end position="22"/>
    </location>
</feature>